<evidence type="ECO:0000313" key="3">
    <source>
        <dbReference type="Proteomes" id="UP000032266"/>
    </source>
</evidence>
<dbReference type="KEGG" id="gsn:YC6258_00691"/>
<organism evidence="2 3">
    <name type="scientific">Gynuella sunshinyii YC6258</name>
    <dbReference type="NCBI Taxonomy" id="1445510"/>
    <lineage>
        <taxon>Bacteria</taxon>
        <taxon>Pseudomonadati</taxon>
        <taxon>Pseudomonadota</taxon>
        <taxon>Gammaproteobacteria</taxon>
        <taxon>Oceanospirillales</taxon>
        <taxon>Saccharospirillaceae</taxon>
        <taxon>Gynuella</taxon>
    </lineage>
</organism>
<accession>A0A0C5VF26</accession>
<dbReference type="GO" id="GO:0036088">
    <property type="term" value="P:D-serine catabolic process"/>
    <property type="evidence" value="ECO:0007669"/>
    <property type="project" value="TreeGrafter"/>
</dbReference>
<dbReference type="PANTHER" id="PTHR28004:SF2">
    <property type="entry name" value="D-SERINE DEHYDRATASE"/>
    <property type="match status" value="1"/>
</dbReference>
<dbReference type="InterPro" id="IPR051466">
    <property type="entry name" value="D-amino_acid_metab_enzyme"/>
</dbReference>
<dbReference type="EMBL" id="CP007142">
    <property type="protein sequence ID" value="AJQ92741.1"/>
    <property type="molecule type" value="Genomic_DNA"/>
</dbReference>
<dbReference type="Gene3D" id="3.20.20.10">
    <property type="entry name" value="Alanine racemase"/>
    <property type="match status" value="1"/>
</dbReference>
<dbReference type="InterPro" id="IPR029066">
    <property type="entry name" value="PLP-binding_barrel"/>
</dbReference>
<evidence type="ECO:0000259" key="1">
    <source>
        <dbReference type="Pfam" id="PF01168"/>
    </source>
</evidence>
<evidence type="ECO:0000313" key="2">
    <source>
        <dbReference type="EMBL" id="AJQ92741.1"/>
    </source>
</evidence>
<feature type="domain" description="Alanine racemase N-terminal" evidence="1">
    <location>
        <begin position="27"/>
        <end position="255"/>
    </location>
</feature>
<protein>
    <submittedName>
        <fullName evidence="2">Putative amino acid aldolase or racemase</fullName>
    </submittedName>
</protein>
<gene>
    <name evidence="2" type="ORF">YC6258_00691</name>
</gene>
<proteinExistence type="predicted"/>
<dbReference type="PANTHER" id="PTHR28004">
    <property type="entry name" value="ZGC:162816-RELATED"/>
    <property type="match status" value="1"/>
</dbReference>
<dbReference type="Proteomes" id="UP000032266">
    <property type="component" value="Chromosome"/>
</dbReference>
<dbReference type="RefSeq" id="WP_044615736.1">
    <property type="nucleotide sequence ID" value="NZ_CP007142.1"/>
</dbReference>
<name>A0A0C5VF26_9GAMM</name>
<dbReference type="STRING" id="1445510.YC6258_00691"/>
<dbReference type="Pfam" id="PF01168">
    <property type="entry name" value="Ala_racemase_N"/>
    <property type="match status" value="1"/>
</dbReference>
<dbReference type="InterPro" id="IPR001608">
    <property type="entry name" value="Ala_racemase_N"/>
</dbReference>
<dbReference type="HOGENOM" id="CLU_060252_0_0_6"/>
<reference evidence="2 3" key="1">
    <citation type="submission" date="2014-01" db="EMBL/GenBank/DDBJ databases">
        <title>Full genme sequencing of cellulolytic bacterium Gynuella sunshinyii YC6258T gen. nov., sp. nov.</title>
        <authorList>
            <person name="Khan H."/>
            <person name="Chung E.J."/>
            <person name="Chung Y.R."/>
        </authorList>
    </citation>
    <scope>NUCLEOTIDE SEQUENCE [LARGE SCALE GENOMIC DNA]</scope>
    <source>
        <strain evidence="2 3">YC6258</strain>
    </source>
</reference>
<dbReference type="OrthoDB" id="339576at2"/>
<dbReference type="PATRIC" id="fig|1445510.3.peg.679"/>
<dbReference type="GO" id="GO:0008721">
    <property type="term" value="F:D-serine ammonia-lyase activity"/>
    <property type="evidence" value="ECO:0007669"/>
    <property type="project" value="TreeGrafter"/>
</dbReference>
<sequence>MAAHDRYFSGLAEALARAGIWRPTLLIDKTRMDHNLQLISRQLPSHLSLRIVDKSLACLPLLEYVMQAVGSRKIMSFHLPVTLQVLDRWPDADILYGKPMPANALRQLQQTCPDSVFRRLLQQTTWLIDSGERLGQYHGLAESFGCDLAFAFEVDVGLHRGGFVSPDALAQAVSQLAGYARLQCRGLMAYDAQVAEIPAVFGGPAKELRNSQQKLSAFQNCLPETSREIINTGGSKTILSYSADTPANEISVGSAFLQPTDFDLPALTALKPALYLATPVLKTVNATLPGPSWLTHLLQQFRVFPRQGCFIYGGKWMAEPVSPVGLKTNSLWGESSNQQFMALPDNHTVQPDDMVFLRPTQSEAVLQYFGDIAICQNNTIVEYWPVLPTV</sequence>
<dbReference type="SUPFAM" id="SSF51419">
    <property type="entry name" value="PLP-binding barrel"/>
    <property type="match status" value="1"/>
</dbReference>
<dbReference type="AlphaFoldDB" id="A0A0C5VF26"/>
<keyword evidence="3" id="KW-1185">Reference proteome</keyword>